<name>A0A1Q6R3V3_9FIRM</name>
<dbReference type="InterPro" id="IPR023286">
    <property type="entry name" value="ABATE_dom_sf"/>
</dbReference>
<evidence type="ECO:0000313" key="1">
    <source>
        <dbReference type="EMBL" id="OLA37054.1"/>
    </source>
</evidence>
<protein>
    <recommendedName>
        <fullName evidence="3">Zinc finger CGNR domain-containing protein</fullName>
    </recommendedName>
</protein>
<dbReference type="Proteomes" id="UP000186777">
    <property type="component" value="Unassembled WGS sequence"/>
</dbReference>
<dbReference type="RefSeq" id="WP_303680103.1">
    <property type="nucleotide sequence ID" value="NZ_JAXYGS010000023.1"/>
</dbReference>
<reference evidence="1 2" key="1">
    <citation type="journal article" date="2016" name="Nat. Biotechnol.">
        <title>Measurement of bacterial replication rates in microbial communities.</title>
        <authorList>
            <person name="Brown C.T."/>
            <person name="Olm M.R."/>
            <person name="Thomas B.C."/>
            <person name="Banfield J.F."/>
        </authorList>
    </citation>
    <scope>NUCLEOTIDE SEQUENCE [LARGE SCALE GENOMIC DNA]</scope>
    <source>
        <strain evidence="1">46_33</strain>
    </source>
</reference>
<comment type="caution">
    <text evidence="1">The sequence shown here is derived from an EMBL/GenBank/DDBJ whole genome shotgun (WGS) entry which is preliminary data.</text>
</comment>
<sequence length="388" mass="44575">MTTMQRAFPAPVIPKFFTNNVCGNYQIRRFFNGQDDFICAQGPFRTQTVASQSEEGAAASSLTIAFANIDENDKKQVLSFCNAYGLPYSSQRCLEKRAHLDDENHSMLINDFSFIDDTLYLGDILAEKDYAANDAEVTLNYTLFEVDEMDIMSLRLFARCVKIVRSLLIVQSYLFRHEGTQAGVIYALAYLLHYSARGIHYLLPRIKTPTLKAAEYFATRKRISHTQLLKSIRKADADYACQLQNFLAVVDKHMLHTLADYDKDLLTKKQLTAIILAEDIPSISLDHTFARRVLLDIINDNIYTARPQMDLAQEKFTSLWQCSYLMQAIYLDLYQLLLNPGEYHRCANPECNNYFLISGRRADKRYCCNRCASKMGKQGKTYRPHKEK</sequence>
<dbReference type="AlphaFoldDB" id="A0A1Q6R3V3"/>
<evidence type="ECO:0008006" key="3">
    <source>
        <dbReference type="Google" id="ProtNLM"/>
    </source>
</evidence>
<accession>A0A1Q6R3V3</accession>
<gene>
    <name evidence="1" type="ORF">BHW43_07725</name>
</gene>
<evidence type="ECO:0000313" key="2">
    <source>
        <dbReference type="Proteomes" id="UP000186777"/>
    </source>
</evidence>
<dbReference type="SUPFAM" id="SSF160904">
    <property type="entry name" value="Jann2411-like"/>
    <property type="match status" value="1"/>
</dbReference>
<proteinExistence type="predicted"/>
<organism evidence="1 2">
    <name type="scientific">Phascolarctobacterium succinatutens</name>
    <dbReference type="NCBI Taxonomy" id="626940"/>
    <lineage>
        <taxon>Bacteria</taxon>
        <taxon>Bacillati</taxon>
        <taxon>Bacillota</taxon>
        <taxon>Negativicutes</taxon>
        <taxon>Acidaminococcales</taxon>
        <taxon>Acidaminococcaceae</taxon>
        <taxon>Phascolarctobacterium</taxon>
    </lineage>
</organism>
<dbReference type="EMBL" id="MNTG01000034">
    <property type="protein sequence ID" value="OLA37054.1"/>
    <property type="molecule type" value="Genomic_DNA"/>
</dbReference>